<dbReference type="Pfam" id="PF00076">
    <property type="entry name" value="RRM_1"/>
    <property type="match status" value="2"/>
</dbReference>
<dbReference type="EMBL" id="BAAFRS010000274">
    <property type="protein sequence ID" value="GAB1226031.1"/>
    <property type="molecule type" value="Genomic_DNA"/>
</dbReference>
<dbReference type="Proteomes" id="UP001628156">
    <property type="component" value="Unassembled WGS sequence"/>
</dbReference>
<dbReference type="PANTHER" id="PTHR15241:SF304">
    <property type="entry name" value="RRM DOMAIN-CONTAINING PROTEIN"/>
    <property type="match status" value="1"/>
</dbReference>
<keyword evidence="4" id="KW-1185">Reference proteome</keyword>
<name>A0ABQ0DT46_9EUKA</name>
<protein>
    <recommendedName>
        <fullName evidence="2">RRM domain-containing protein</fullName>
    </recommendedName>
</protein>
<reference evidence="3 4" key="1">
    <citation type="journal article" date="2019" name="PLoS Negl. Trop. Dis.">
        <title>Whole genome sequencing of Entamoeba nuttalli reveals mammalian host-related molecular signatures and a novel octapeptide-repeat surface protein.</title>
        <authorList>
            <person name="Tanaka M."/>
            <person name="Makiuchi T."/>
            <person name="Komiyama T."/>
            <person name="Shiina T."/>
            <person name="Osaki K."/>
            <person name="Tachibana H."/>
        </authorList>
    </citation>
    <scope>NUCLEOTIDE SEQUENCE [LARGE SCALE GENOMIC DNA]</scope>
    <source>
        <strain evidence="3 4">P19-061405</strain>
    </source>
</reference>
<sequence>MSCENTTVYITGFSNDIDEQNIIELFNERIKDNIEFTHIEQGKRKVLLISMVNPEIAQELVKEYNGIECFGRQLNISLDKDDVLTCHKLYVKGIDKLVEKEQFKSIMETYGTVISCNISLNKNKQSNGYGYVEFETEEECQKVLNSKGEIQKQIGDQNFVIEPFNKPASKYNCIYVTNIDSTVEDIDIIAYFSKFGEIEKKDKKIKCFFRFEPIHKKKNVFITYINEEDAIKAVNSPTENVLGKDIHIELYKSKKEKAQEKKENIASFIYCFTDQQSTENAICVAEENGWYVTRVVYKQQRRDNVETSKDFFKKVDSPPKDEDTSMDELYDNIYNYLVDSYNSTQINNIISSLKNHHSFSSIQRLFKEKISLFDRIIEQIVNHQML</sequence>
<evidence type="ECO:0000256" key="1">
    <source>
        <dbReference type="PROSITE-ProRule" id="PRU00176"/>
    </source>
</evidence>
<proteinExistence type="predicted"/>
<feature type="domain" description="RRM" evidence="2">
    <location>
        <begin position="87"/>
        <end position="166"/>
    </location>
</feature>
<feature type="domain" description="RRM" evidence="2">
    <location>
        <begin position="172"/>
        <end position="253"/>
    </location>
</feature>
<dbReference type="InterPro" id="IPR035979">
    <property type="entry name" value="RBD_domain_sf"/>
</dbReference>
<evidence type="ECO:0000313" key="3">
    <source>
        <dbReference type="EMBL" id="GAB1226031.1"/>
    </source>
</evidence>
<dbReference type="PANTHER" id="PTHR15241">
    <property type="entry name" value="TRANSFORMER-2-RELATED"/>
    <property type="match status" value="1"/>
</dbReference>
<gene>
    <name evidence="3" type="ORF">ENUP19_0274G0020</name>
</gene>
<comment type="caution">
    <text evidence="3">The sequence shown here is derived from an EMBL/GenBank/DDBJ whole genome shotgun (WGS) entry which is preliminary data.</text>
</comment>
<evidence type="ECO:0000259" key="2">
    <source>
        <dbReference type="PROSITE" id="PS50102"/>
    </source>
</evidence>
<accession>A0ABQ0DT46</accession>
<dbReference type="CDD" id="cd00590">
    <property type="entry name" value="RRM_SF"/>
    <property type="match status" value="2"/>
</dbReference>
<dbReference type="Gene3D" id="3.30.70.330">
    <property type="match status" value="3"/>
</dbReference>
<keyword evidence="1" id="KW-0694">RNA-binding</keyword>
<organism evidence="3 4">
    <name type="scientific">Entamoeba nuttalli</name>
    <dbReference type="NCBI Taxonomy" id="412467"/>
    <lineage>
        <taxon>Eukaryota</taxon>
        <taxon>Amoebozoa</taxon>
        <taxon>Evosea</taxon>
        <taxon>Archamoebae</taxon>
        <taxon>Mastigamoebida</taxon>
        <taxon>Entamoebidae</taxon>
        <taxon>Entamoeba</taxon>
    </lineage>
</organism>
<dbReference type="SMART" id="SM00360">
    <property type="entry name" value="RRM"/>
    <property type="match status" value="3"/>
</dbReference>
<dbReference type="InterPro" id="IPR000504">
    <property type="entry name" value="RRM_dom"/>
</dbReference>
<dbReference type="InterPro" id="IPR012677">
    <property type="entry name" value="Nucleotide-bd_a/b_plait_sf"/>
</dbReference>
<dbReference type="PROSITE" id="PS50102">
    <property type="entry name" value="RRM"/>
    <property type="match status" value="3"/>
</dbReference>
<dbReference type="SUPFAM" id="SSF54928">
    <property type="entry name" value="RNA-binding domain, RBD"/>
    <property type="match status" value="2"/>
</dbReference>
<feature type="domain" description="RRM" evidence="2">
    <location>
        <begin position="6"/>
        <end position="81"/>
    </location>
</feature>
<evidence type="ECO:0000313" key="4">
    <source>
        <dbReference type="Proteomes" id="UP001628156"/>
    </source>
</evidence>